<feature type="domain" description="Flagellin C-terminal" evidence="5">
    <location>
        <begin position="459"/>
        <end position="544"/>
    </location>
</feature>
<keyword evidence="2 3" id="KW-0975">Bacterial flagellum</keyword>
<dbReference type="Gene3D" id="6.10.10.10">
    <property type="entry name" value="Flagellar export chaperone, C-terminal domain"/>
    <property type="match status" value="1"/>
</dbReference>
<gene>
    <name evidence="6" type="ORF">C8261_05115</name>
</gene>
<dbReference type="InterPro" id="IPR001492">
    <property type="entry name" value="Flagellin"/>
</dbReference>
<name>A0A2T4II37_9RHOO</name>
<dbReference type="Pfam" id="PF00669">
    <property type="entry name" value="Flagellin_N"/>
    <property type="match status" value="1"/>
</dbReference>
<comment type="subcellular location">
    <subcellularLocation>
        <location evidence="3">Secreted</location>
    </subcellularLocation>
    <subcellularLocation>
        <location evidence="3">Bacterial flagellum</location>
    </subcellularLocation>
</comment>
<dbReference type="Pfam" id="PF00700">
    <property type="entry name" value="Flagellin_C"/>
    <property type="match status" value="1"/>
</dbReference>
<dbReference type="Proteomes" id="UP000241193">
    <property type="component" value="Unassembled WGS sequence"/>
</dbReference>
<keyword evidence="6" id="KW-0282">Flagellum</keyword>
<dbReference type="PRINTS" id="PR00207">
    <property type="entry name" value="FLAGELLIN"/>
</dbReference>
<evidence type="ECO:0000259" key="5">
    <source>
        <dbReference type="Pfam" id="PF00700"/>
    </source>
</evidence>
<dbReference type="AlphaFoldDB" id="A0A2T4II37"/>
<dbReference type="InterPro" id="IPR046358">
    <property type="entry name" value="Flagellin_C"/>
</dbReference>
<reference evidence="6 7" key="1">
    <citation type="submission" date="2018-03" db="EMBL/GenBank/DDBJ databases">
        <authorList>
            <person name="Keele B.F."/>
        </authorList>
    </citation>
    <scope>NUCLEOTIDE SEQUENCE [LARGE SCALE GENOMIC DNA]</scope>
    <source>
        <strain evidence="6 7">D20</strain>
    </source>
</reference>
<accession>A0A2T4II37</accession>
<dbReference type="InterPro" id="IPR042187">
    <property type="entry name" value="Flagellin_C_sub2"/>
</dbReference>
<evidence type="ECO:0000313" key="7">
    <source>
        <dbReference type="Proteomes" id="UP000241193"/>
    </source>
</evidence>
<comment type="function">
    <text evidence="3">Flagellin is the subunit protein which polymerizes to form the filaments of bacterial flagella.</text>
</comment>
<feature type="domain" description="Flagellin N-terminal" evidence="4">
    <location>
        <begin position="5"/>
        <end position="143"/>
    </location>
</feature>
<dbReference type="Gene3D" id="2.60.40.4390">
    <property type="match status" value="1"/>
</dbReference>
<keyword evidence="3" id="KW-0964">Secreted</keyword>
<dbReference type="GO" id="GO:0009288">
    <property type="term" value="C:bacterial-type flagellum"/>
    <property type="evidence" value="ECO:0007669"/>
    <property type="project" value="UniProtKB-SubCell"/>
</dbReference>
<evidence type="ECO:0000259" key="4">
    <source>
        <dbReference type="Pfam" id="PF00669"/>
    </source>
</evidence>
<proteinExistence type="inferred from homology"/>
<evidence type="ECO:0000313" key="6">
    <source>
        <dbReference type="EMBL" id="PTD97386.1"/>
    </source>
</evidence>
<dbReference type="Gene3D" id="1.20.1330.10">
    <property type="entry name" value="f41 fragment of flagellin, N-terminal domain"/>
    <property type="match status" value="2"/>
</dbReference>
<comment type="caution">
    <text evidence="6">The sequence shown here is derived from an EMBL/GenBank/DDBJ whole genome shotgun (WGS) entry which is preliminary data.</text>
</comment>
<keyword evidence="7" id="KW-1185">Reference proteome</keyword>
<evidence type="ECO:0000256" key="1">
    <source>
        <dbReference type="ARBA" id="ARBA00005709"/>
    </source>
</evidence>
<organism evidence="6 7">
    <name type="scientific">Pseudothauera lacus</name>
    <dbReference type="NCBI Taxonomy" id="2136175"/>
    <lineage>
        <taxon>Bacteria</taxon>
        <taxon>Pseudomonadati</taxon>
        <taxon>Pseudomonadota</taxon>
        <taxon>Betaproteobacteria</taxon>
        <taxon>Rhodocyclales</taxon>
        <taxon>Zoogloeaceae</taxon>
        <taxon>Pseudothauera</taxon>
    </lineage>
</organism>
<dbReference type="OrthoDB" id="9796789at2"/>
<reference evidence="6 7" key="2">
    <citation type="submission" date="2018-04" db="EMBL/GenBank/DDBJ databases">
        <title>Thauera lacus sp. nov., isolated from an saline lake in Inner Mongolia, China.</title>
        <authorList>
            <person name="Liang Q.-Y."/>
        </authorList>
    </citation>
    <scope>NUCLEOTIDE SEQUENCE [LARGE SCALE GENOMIC DNA]</scope>
    <source>
        <strain evidence="6 7">D20</strain>
    </source>
</reference>
<evidence type="ECO:0000256" key="2">
    <source>
        <dbReference type="ARBA" id="ARBA00023143"/>
    </source>
</evidence>
<dbReference type="InterPro" id="IPR001029">
    <property type="entry name" value="Flagellin_N"/>
</dbReference>
<dbReference type="EMBL" id="PZKC01000003">
    <property type="protein sequence ID" value="PTD97386.1"/>
    <property type="molecule type" value="Genomic_DNA"/>
</dbReference>
<keyword evidence="6" id="KW-0969">Cilium</keyword>
<dbReference type="GO" id="GO:0005576">
    <property type="term" value="C:extracellular region"/>
    <property type="evidence" value="ECO:0007669"/>
    <property type="project" value="UniProtKB-SubCell"/>
</dbReference>
<keyword evidence="6" id="KW-0966">Cell projection</keyword>
<dbReference type="Gene3D" id="6.10.280.190">
    <property type="match status" value="1"/>
</dbReference>
<evidence type="ECO:0000256" key="3">
    <source>
        <dbReference type="RuleBase" id="RU362073"/>
    </source>
</evidence>
<dbReference type="GO" id="GO:0005198">
    <property type="term" value="F:structural molecule activity"/>
    <property type="evidence" value="ECO:0007669"/>
    <property type="project" value="UniProtKB-UniRule"/>
</dbReference>
<dbReference type="RefSeq" id="WP_107492586.1">
    <property type="nucleotide sequence ID" value="NZ_PZKC01000003.1"/>
</dbReference>
<dbReference type="PANTHER" id="PTHR42792:SF2">
    <property type="entry name" value="FLAGELLIN"/>
    <property type="match status" value="1"/>
</dbReference>
<comment type="similarity">
    <text evidence="1 3">Belongs to the bacterial flagellin family.</text>
</comment>
<protein>
    <recommendedName>
        <fullName evidence="3">Flagellin</fullName>
    </recommendedName>
</protein>
<dbReference type="SUPFAM" id="SSF64518">
    <property type="entry name" value="Phase 1 flagellin"/>
    <property type="match status" value="1"/>
</dbReference>
<sequence length="545" mass="55729">MAQVINTNVASLTAQRNLNANANSLNASLQRLSSGLRINSAKDDAAGLSISERMTAQIKGLNQAQRNANDGISLAQTAEAALQSSGDILQRIRELAVQSANATNSAGDRAALNSEVQQLTQELQRIATNTEFNGQKLLDGSFTSATFQVGANANQTITATSGNFQINAYGNYRIGGLEVSANTQSGTGDLVRGSTADGQLTTATEGGSSAIAGGTITIASSLGSKDITYAEGASAEEIAAKVNQAQAGVTATANTTFVLGAGTADGFTQGQSYTFLLATDTANSDPSSYTTVSFTIGGSTDGANVTNANQLASAVQAFNDVSGKTGFVAKIVEADDGSFGVQLTSESGKDLRVTNASVDGSGATVDISLNDIRVIDGDTSNDSDAAIGGGAITGVSDASQWGGSDAMWITGQVVIDSDRSFSLTTTNTDITASSGTFGGQLQAVDKMDVSTVEAANRTMAMADSALSAVNAQRARYGALQNRFETTISNLQATSENLSASRSRIRDADFAAETANLTRAQILQQAGTAMLSQANSLPQNVLSLLG</sequence>
<dbReference type="PANTHER" id="PTHR42792">
    <property type="entry name" value="FLAGELLIN"/>
    <property type="match status" value="1"/>
</dbReference>